<dbReference type="RefSeq" id="WP_110291397.1">
    <property type="nucleotide sequence ID" value="NZ_QICS01000008.1"/>
</dbReference>
<organism evidence="1 2">
    <name type="scientific">Lachnotalea glycerini</name>
    <dbReference type="NCBI Taxonomy" id="1763509"/>
    <lineage>
        <taxon>Bacteria</taxon>
        <taxon>Bacillati</taxon>
        <taxon>Bacillota</taxon>
        <taxon>Clostridia</taxon>
        <taxon>Lachnospirales</taxon>
        <taxon>Lachnospiraceae</taxon>
        <taxon>Lachnotalea</taxon>
    </lineage>
</organism>
<evidence type="ECO:0008006" key="3">
    <source>
        <dbReference type="Google" id="ProtNLM"/>
    </source>
</evidence>
<dbReference type="EMBL" id="QICS01000008">
    <property type="protein sequence ID" value="PXV88401.1"/>
    <property type="molecule type" value="Genomic_DNA"/>
</dbReference>
<proteinExistence type="predicted"/>
<evidence type="ECO:0000313" key="1">
    <source>
        <dbReference type="EMBL" id="PXV88401.1"/>
    </source>
</evidence>
<dbReference type="AlphaFoldDB" id="A0A318EJZ1"/>
<protein>
    <recommendedName>
        <fullName evidence="3">Replication terminator protein</fullName>
    </recommendedName>
</protein>
<comment type="caution">
    <text evidence="1">The sequence shown here is derived from an EMBL/GenBank/DDBJ whole genome shotgun (WGS) entry which is preliminary data.</text>
</comment>
<accession>A0A318EJZ1</accession>
<evidence type="ECO:0000313" key="2">
    <source>
        <dbReference type="Proteomes" id="UP000247523"/>
    </source>
</evidence>
<gene>
    <name evidence="1" type="ORF">C8E03_108128</name>
</gene>
<reference evidence="1 2" key="1">
    <citation type="submission" date="2018-05" db="EMBL/GenBank/DDBJ databases">
        <title>Genomic Encyclopedia of Type Strains, Phase IV (KMG-IV): sequencing the most valuable type-strain genomes for metagenomic binning, comparative biology and taxonomic classification.</title>
        <authorList>
            <person name="Goeker M."/>
        </authorList>
    </citation>
    <scope>NUCLEOTIDE SEQUENCE [LARGE SCALE GENOMIC DNA]</scope>
    <source>
        <strain evidence="1 2">DSM 28816</strain>
    </source>
</reference>
<dbReference type="Proteomes" id="UP000247523">
    <property type="component" value="Unassembled WGS sequence"/>
</dbReference>
<name>A0A318EJZ1_9FIRM</name>
<sequence>MMQVKLEELVDGALQENASKAIEEVVKNMQDPNTPWKNKREVTIKLKFTQNEERNDSNCEISVDKKLAPVKPIETRFAIGKDLKTGQVYAEEYGRQIRGQMSIEDVQAAAKEVVIDGKEVDTETGEIKNETVVDFKAKQA</sequence>